<accession>A0AAE7D6W3</accession>
<evidence type="ECO:0000256" key="1">
    <source>
        <dbReference type="SAM" id="Phobius"/>
    </source>
</evidence>
<keyword evidence="1" id="KW-1133">Transmembrane helix</keyword>
<reference evidence="2" key="2">
    <citation type="submission" date="2020-09" db="EMBL/GenBank/DDBJ databases">
        <authorList>
            <person name="Kittiwongwattana C."/>
        </authorList>
    </citation>
    <scope>NUCLEOTIDE SEQUENCE</scope>
    <source>
        <strain evidence="2">1310</strain>
    </source>
</reference>
<feature type="transmembrane region" description="Helical" evidence="1">
    <location>
        <begin position="75"/>
        <end position="101"/>
    </location>
</feature>
<protein>
    <submittedName>
        <fullName evidence="2">Uncharacterized protein</fullName>
    </submittedName>
</protein>
<keyword evidence="1" id="KW-0472">Membrane</keyword>
<dbReference type="EMBL" id="CP051205">
    <property type="protein sequence ID" value="QJB31591.1"/>
    <property type="molecule type" value="Genomic_DNA"/>
</dbReference>
<gene>
    <name evidence="3" type="ORF">HF324_09485</name>
    <name evidence="2" type="ORF">HF329_09825</name>
</gene>
<feature type="transmembrane region" description="Helical" evidence="1">
    <location>
        <begin position="108"/>
        <end position="127"/>
    </location>
</feature>
<evidence type="ECO:0000313" key="2">
    <source>
        <dbReference type="EMBL" id="QJB31591.1"/>
    </source>
</evidence>
<keyword evidence="5" id="KW-1185">Reference proteome</keyword>
<feature type="transmembrane region" description="Helical" evidence="1">
    <location>
        <begin position="42"/>
        <end position="63"/>
    </location>
</feature>
<sequence>MDSLTCPSLIPHSMEQPSIFDESFDHPERLRRRDLMPAWLKVYTWVTFGLSLFMTILVLLQIPETSGLPDDVDAAGFWAGTVIAAAIIAAVYMSPVVLVLFEIRWAVGFNLVTGIVWIALVALLAIFFDPAFLYLGITMFYYIPFWIGLLPLRRSWAKEAMSRRELRRKKRAVTF</sequence>
<organism evidence="2 4">
    <name type="scientific">Chitinophaga oryzae</name>
    <dbReference type="NCBI Taxonomy" id="2725414"/>
    <lineage>
        <taxon>Bacteria</taxon>
        <taxon>Pseudomonadati</taxon>
        <taxon>Bacteroidota</taxon>
        <taxon>Chitinophagia</taxon>
        <taxon>Chitinophagales</taxon>
        <taxon>Chitinophagaceae</taxon>
        <taxon>Chitinophaga</taxon>
    </lineage>
</organism>
<reference evidence="4 5" key="1">
    <citation type="submission" date="2020-04" db="EMBL/GenBank/DDBJ databases">
        <authorList>
            <person name="Kittiwongwattana C."/>
        </authorList>
    </citation>
    <scope>NUCLEOTIDE SEQUENCE [LARGE SCALE GENOMIC DNA]</scope>
    <source>
        <strain evidence="3 5">1303</strain>
        <strain evidence="4">1310</strain>
    </source>
</reference>
<evidence type="ECO:0000313" key="5">
    <source>
        <dbReference type="Proteomes" id="UP000503144"/>
    </source>
</evidence>
<dbReference type="Proteomes" id="UP000503144">
    <property type="component" value="Chromosome"/>
</dbReference>
<dbReference type="KEGG" id="coy:HF329_09825"/>
<dbReference type="EMBL" id="CP051204">
    <property type="protein sequence ID" value="QJB38074.1"/>
    <property type="molecule type" value="Genomic_DNA"/>
</dbReference>
<dbReference type="RefSeq" id="WP_168803850.1">
    <property type="nucleotide sequence ID" value="NZ_CP051204.2"/>
</dbReference>
<proteinExistence type="predicted"/>
<evidence type="ECO:0000313" key="3">
    <source>
        <dbReference type="EMBL" id="QJB38074.1"/>
    </source>
</evidence>
<evidence type="ECO:0000313" key="4">
    <source>
        <dbReference type="Proteomes" id="UP000502421"/>
    </source>
</evidence>
<dbReference type="AlphaFoldDB" id="A0AAE7D6W3"/>
<dbReference type="Proteomes" id="UP000502421">
    <property type="component" value="Chromosome"/>
</dbReference>
<keyword evidence="1" id="KW-0812">Transmembrane</keyword>
<name>A0AAE7D6W3_9BACT</name>
<feature type="transmembrane region" description="Helical" evidence="1">
    <location>
        <begin position="133"/>
        <end position="152"/>
    </location>
</feature>